<dbReference type="InterPro" id="IPR036388">
    <property type="entry name" value="WH-like_DNA-bd_sf"/>
</dbReference>
<comment type="similarity">
    <text evidence="1">Belongs to the LysR transcriptional regulatory family.</text>
</comment>
<dbReference type="PRINTS" id="PR00039">
    <property type="entry name" value="HTHLYSR"/>
</dbReference>
<dbReference type="Gene3D" id="3.40.190.10">
    <property type="entry name" value="Periplasmic binding protein-like II"/>
    <property type="match status" value="1"/>
</dbReference>
<dbReference type="AlphaFoldDB" id="E6PSK5"/>
<evidence type="ECO:0000259" key="6">
    <source>
        <dbReference type="PROSITE" id="PS50931"/>
    </source>
</evidence>
<dbReference type="SUPFAM" id="SSF46785">
    <property type="entry name" value="Winged helix' DNA-binding domain"/>
    <property type="match status" value="1"/>
</dbReference>
<dbReference type="Pfam" id="PF00126">
    <property type="entry name" value="HTH_1"/>
    <property type="match status" value="1"/>
</dbReference>
<sequence>MAREDLNALLAFLAIAQERSFTRAAAQLGVSQSALSHTVRGLETRLGLRLLTRTTRSVSPTEAGERLMRTLGPRFAEIDAELLALRELHDKPAGTIRITAAGHAANTVLWPKLSTVLPDYPDIQVEISEDYGLTDIVAQGFDAGVRLGELVEKGHDRRAHRTGPAHGRGGHARLLRTAPGATHPAGSGDAQLHQPAAAHPWRAAGLGVRARWSCLEGPRAGSVGVQQEHADAACSADRCRPGLPARRPGAGPSRGGPTATCSGGLVPGLRRLPPLLCEPPAILTSPGCDRRGAAVSGLSFAPGQHGQRASGAQKNGHRAVALPPRRTEPALLFRCFKPLSCRRTVRPRSSL</sequence>
<feature type="compositionally biased region" description="Basic residues" evidence="5">
    <location>
        <begin position="156"/>
        <end position="174"/>
    </location>
</feature>
<keyword evidence="4" id="KW-0804">Transcription</keyword>
<feature type="region of interest" description="Disordered" evidence="5">
    <location>
        <begin position="156"/>
        <end position="192"/>
    </location>
</feature>
<dbReference type="GO" id="GO:0003700">
    <property type="term" value="F:DNA-binding transcription factor activity"/>
    <property type="evidence" value="ECO:0007669"/>
    <property type="project" value="InterPro"/>
</dbReference>
<dbReference type="PROSITE" id="PS50931">
    <property type="entry name" value="HTH_LYSR"/>
    <property type="match status" value="1"/>
</dbReference>
<proteinExistence type="inferred from homology"/>
<dbReference type="PANTHER" id="PTHR30537">
    <property type="entry name" value="HTH-TYPE TRANSCRIPTIONAL REGULATOR"/>
    <property type="match status" value="1"/>
</dbReference>
<name>E6PSK5_9ZZZZ</name>
<dbReference type="InterPro" id="IPR000847">
    <property type="entry name" value="LysR_HTH_N"/>
</dbReference>
<evidence type="ECO:0000256" key="5">
    <source>
        <dbReference type="SAM" id="MobiDB-lite"/>
    </source>
</evidence>
<organism evidence="7">
    <name type="scientific">mine drainage metagenome</name>
    <dbReference type="NCBI Taxonomy" id="410659"/>
    <lineage>
        <taxon>unclassified sequences</taxon>
        <taxon>metagenomes</taxon>
        <taxon>ecological metagenomes</taxon>
    </lineage>
</organism>
<evidence type="ECO:0000256" key="4">
    <source>
        <dbReference type="ARBA" id="ARBA00023163"/>
    </source>
</evidence>
<dbReference type="GO" id="GO:0043565">
    <property type="term" value="F:sequence-specific DNA binding"/>
    <property type="evidence" value="ECO:0007669"/>
    <property type="project" value="TreeGrafter"/>
</dbReference>
<dbReference type="InterPro" id="IPR005119">
    <property type="entry name" value="LysR_subst-bd"/>
</dbReference>
<evidence type="ECO:0000256" key="1">
    <source>
        <dbReference type="ARBA" id="ARBA00009437"/>
    </source>
</evidence>
<gene>
    <name evidence="7" type="ORF">CARN2_3388</name>
</gene>
<comment type="caution">
    <text evidence="7">The sequence shown here is derived from an EMBL/GenBank/DDBJ whole genome shotgun (WGS) entry which is preliminary data.</text>
</comment>
<protein>
    <recommendedName>
        <fullName evidence="6">HTH lysR-type domain-containing protein</fullName>
    </recommendedName>
</protein>
<evidence type="ECO:0000256" key="3">
    <source>
        <dbReference type="ARBA" id="ARBA00023125"/>
    </source>
</evidence>
<keyword evidence="3" id="KW-0238">DNA-binding</keyword>
<dbReference type="PANTHER" id="PTHR30537:SF1">
    <property type="entry name" value="HTH-TYPE TRANSCRIPTIONAL REGULATOR PGRR"/>
    <property type="match status" value="1"/>
</dbReference>
<dbReference type="SUPFAM" id="SSF53850">
    <property type="entry name" value="Periplasmic binding protein-like II"/>
    <property type="match status" value="1"/>
</dbReference>
<dbReference type="FunFam" id="1.10.10.10:FF:000001">
    <property type="entry name" value="LysR family transcriptional regulator"/>
    <property type="match status" value="1"/>
</dbReference>
<dbReference type="InterPro" id="IPR036390">
    <property type="entry name" value="WH_DNA-bd_sf"/>
</dbReference>
<keyword evidence="2" id="KW-0805">Transcription regulation</keyword>
<dbReference type="EMBL" id="CABM01000048">
    <property type="protein sequence ID" value="CBH97912.1"/>
    <property type="molecule type" value="Genomic_DNA"/>
</dbReference>
<dbReference type="Pfam" id="PF03466">
    <property type="entry name" value="LysR_substrate"/>
    <property type="match status" value="1"/>
</dbReference>
<dbReference type="Gene3D" id="1.10.10.10">
    <property type="entry name" value="Winged helix-like DNA-binding domain superfamily/Winged helix DNA-binding domain"/>
    <property type="match status" value="1"/>
</dbReference>
<dbReference type="GO" id="GO:0006351">
    <property type="term" value="P:DNA-templated transcription"/>
    <property type="evidence" value="ECO:0007669"/>
    <property type="project" value="TreeGrafter"/>
</dbReference>
<evidence type="ECO:0000313" key="7">
    <source>
        <dbReference type="EMBL" id="CBH97912.1"/>
    </source>
</evidence>
<dbReference type="InterPro" id="IPR058163">
    <property type="entry name" value="LysR-type_TF_proteobact-type"/>
</dbReference>
<feature type="domain" description="HTH lysR-type" evidence="6">
    <location>
        <begin position="4"/>
        <end position="61"/>
    </location>
</feature>
<evidence type="ECO:0000256" key="2">
    <source>
        <dbReference type="ARBA" id="ARBA00023015"/>
    </source>
</evidence>
<accession>E6PSK5</accession>
<reference evidence="7" key="1">
    <citation type="submission" date="2009-10" db="EMBL/GenBank/DDBJ databases">
        <title>Diversity of trophic interactions inside an arsenic-rich microbial ecosystem.</title>
        <authorList>
            <person name="Bertin P.N."/>
            <person name="Heinrich-Salmeron A."/>
            <person name="Pelletier E."/>
            <person name="Goulhen-Chollet F."/>
            <person name="Arsene-Ploetze F."/>
            <person name="Gallien S."/>
            <person name="Calteau A."/>
            <person name="Vallenet D."/>
            <person name="Casiot C."/>
            <person name="Chane-Woon-Ming B."/>
            <person name="Giloteaux L."/>
            <person name="Barakat M."/>
            <person name="Bonnefoy V."/>
            <person name="Bruneel O."/>
            <person name="Chandler M."/>
            <person name="Cleiss J."/>
            <person name="Duran R."/>
            <person name="Elbaz-Poulichet F."/>
            <person name="Fonknechten N."/>
            <person name="Lauga B."/>
            <person name="Mornico D."/>
            <person name="Ortet P."/>
            <person name="Schaeffer C."/>
            <person name="Siguier P."/>
            <person name="Alexander Thil Smith A."/>
            <person name="Van Dorsselaer A."/>
            <person name="Weissenbach J."/>
            <person name="Medigue C."/>
            <person name="Le Paslier D."/>
        </authorList>
    </citation>
    <scope>NUCLEOTIDE SEQUENCE</scope>
</reference>